<dbReference type="STRING" id="441103.TRN7648_01797"/>
<dbReference type="InterPro" id="IPR036182">
    <property type="entry name" value="PCuAC_sf"/>
</dbReference>
<dbReference type="RefSeq" id="WP_058247312.1">
    <property type="nucleotide sequence ID" value="NZ_CYSE01000003.1"/>
</dbReference>
<feature type="chain" id="PRO_5006063188" description="Copper-binding protein" evidence="1">
    <location>
        <begin position="22"/>
        <end position="162"/>
    </location>
</feature>
<dbReference type="EMBL" id="CYSE01000003">
    <property type="protein sequence ID" value="CUH78106.1"/>
    <property type="molecule type" value="Genomic_DNA"/>
</dbReference>
<evidence type="ECO:0000313" key="2">
    <source>
        <dbReference type="EMBL" id="CUH78106.1"/>
    </source>
</evidence>
<reference evidence="2 3" key="1">
    <citation type="submission" date="2015-09" db="EMBL/GenBank/DDBJ databases">
        <authorList>
            <consortium name="Swine Surveillance"/>
        </authorList>
    </citation>
    <scope>NUCLEOTIDE SEQUENCE [LARGE SCALE GENOMIC DNA]</scope>
    <source>
        <strain evidence="2 3">CECT 7648</strain>
    </source>
</reference>
<evidence type="ECO:0000256" key="1">
    <source>
        <dbReference type="SAM" id="SignalP"/>
    </source>
</evidence>
<accession>A0A0P1G940</accession>
<dbReference type="InterPro" id="IPR007410">
    <property type="entry name" value="LpqE-like"/>
</dbReference>
<dbReference type="PANTHER" id="PTHR36302:SF1">
    <property type="entry name" value="COPPER CHAPERONE PCU(A)C"/>
    <property type="match status" value="1"/>
</dbReference>
<dbReference type="AlphaFoldDB" id="A0A0P1G940"/>
<sequence>MKPTFLIAGAALMMTAVPALADIVVKDPYARAANTMAGAAFMMIENTGDAADRLIDARADVSKRVELHTHKDMGDGIMKMVHVEEGFAIPAGETHALARGGDHVMFMGLNAPFVQGESFALTLVFENAGEIVVDVPVDLERKPMHGGGMKHGAMNGAMKPSN</sequence>
<dbReference type="Pfam" id="PF04314">
    <property type="entry name" value="PCuAC"/>
    <property type="match status" value="1"/>
</dbReference>
<gene>
    <name evidence="2" type="ORF">TRN7648_01797</name>
</gene>
<dbReference type="SUPFAM" id="SSF110087">
    <property type="entry name" value="DR1885-like metal-binding protein"/>
    <property type="match status" value="1"/>
</dbReference>
<evidence type="ECO:0000313" key="3">
    <source>
        <dbReference type="Proteomes" id="UP000054935"/>
    </source>
</evidence>
<evidence type="ECO:0008006" key="4">
    <source>
        <dbReference type="Google" id="ProtNLM"/>
    </source>
</evidence>
<organism evidence="2 3">
    <name type="scientific">Tropicibacter naphthalenivorans</name>
    <dbReference type="NCBI Taxonomy" id="441103"/>
    <lineage>
        <taxon>Bacteria</taxon>
        <taxon>Pseudomonadati</taxon>
        <taxon>Pseudomonadota</taxon>
        <taxon>Alphaproteobacteria</taxon>
        <taxon>Rhodobacterales</taxon>
        <taxon>Roseobacteraceae</taxon>
        <taxon>Tropicibacter</taxon>
    </lineage>
</organism>
<dbReference type="Gene3D" id="2.60.40.1890">
    <property type="entry name" value="PCu(A)C copper chaperone"/>
    <property type="match status" value="1"/>
</dbReference>
<feature type="signal peptide" evidence="1">
    <location>
        <begin position="1"/>
        <end position="21"/>
    </location>
</feature>
<dbReference type="PANTHER" id="PTHR36302">
    <property type="entry name" value="BLR7088 PROTEIN"/>
    <property type="match status" value="1"/>
</dbReference>
<dbReference type="InterPro" id="IPR058248">
    <property type="entry name" value="Lxx211020-like"/>
</dbReference>
<proteinExistence type="predicted"/>
<keyword evidence="3" id="KW-1185">Reference proteome</keyword>
<dbReference type="OrthoDB" id="9796962at2"/>
<keyword evidence="1" id="KW-0732">Signal</keyword>
<protein>
    <recommendedName>
        <fullName evidence="4">Copper-binding protein</fullName>
    </recommendedName>
</protein>
<dbReference type="Proteomes" id="UP000054935">
    <property type="component" value="Unassembled WGS sequence"/>
</dbReference>
<name>A0A0P1G940_9RHOB</name>